<accession>A0A178XTE6</accession>
<evidence type="ECO:0008006" key="3">
    <source>
        <dbReference type="Google" id="ProtNLM"/>
    </source>
</evidence>
<sequence>MDKSFDGAQRRELSNFVADFRHTIPRLDAMREGIELYGATRFSAFDLFAPNENTLSRVIIELFDPLGSHGQGVLFLNALLRAIGFPRLRQNDPVRVRREAMTRARRRIDMVIETPQYIIGIENKPWAVQQVNQLADYRDELKADPRGRTPILVFLSDQKERSAHGDVVRVPYYSSHGEISLRELLASVKDQIKALKPKAFVQDFIQYIDAEFGSGYVDDEAYRPYVDAVNAEFDDPSKRKAIATILLAQNSLHTRVLSDVGDYVLAQVRAKVRDDFETYSEYKLGDSVCEKYYPWGLRRTTWPANCLVALEAQADGYDHVMFGVRAPDIKRLPEKERDGASPARKKLEDMARSIPGGKKTAYWPWMQEVPEPYWGPEFAARLIIESATGEIEAHPEVQELGRQFVEMAATVDRLLSE</sequence>
<protein>
    <recommendedName>
        <fullName evidence="3">PD-(D/E)XK nuclease superfamily protein</fullName>
    </recommendedName>
</protein>
<dbReference type="AlphaFoldDB" id="A0A178XTE6"/>
<dbReference type="Proteomes" id="UP000094025">
    <property type="component" value="Unassembled WGS sequence"/>
</dbReference>
<dbReference type="InterPro" id="IPR029470">
    <property type="entry name" value="PDDEXK_4"/>
</dbReference>
<keyword evidence="2" id="KW-1185">Reference proteome</keyword>
<evidence type="ECO:0000313" key="1">
    <source>
        <dbReference type="EMBL" id="OAP38446.1"/>
    </source>
</evidence>
<gene>
    <name evidence="1" type="ORF">AU381_23045</name>
</gene>
<reference evidence="1 2" key="1">
    <citation type="journal article" date="2016" name="Int. J. Syst. Evol. Microbiol.">
        <title>Ensifer glycinis sp. nov., an novel rhizobial species associated with Glycine spp.</title>
        <authorList>
            <person name="Yan H."/>
            <person name="Yan J."/>
            <person name="Sui X.H."/>
            <person name="Wang E.T."/>
            <person name="Chen W.X."/>
            <person name="Zhang X.X."/>
            <person name="Chen W.F."/>
        </authorList>
    </citation>
    <scope>NUCLEOTIDE SEQUENCE [LARGE SCALE GENOMIC DNA]</scope>
    <source>
        <strain evidence="1 2">CCBAU 23380</strain>
    </source>
</reference>
<dbReference type="RefSeq" id="WP_064242985.1">
    <property type="nucleotide sequence ID" value="NZ_LPUX01000061.1"/>
</dbReference>
<organism evidence="1 2">
    <name type="scientific">Sinorhizobium glycinis</name>
    <dbReference type="NCBI Taxonomy" id="1472378"/>
    <lineage>
        <taxon>Bacteria</taxon>
        <taxon>Pseudomonadati</taxon>
        <taxon>Pseudomonadota</taxon>
        <taxon>Alphaproteobacteria</taxon>
        <taxon>Hyphomicrobiales</taxon>
        <taxon>Rhizobiaceae</taxon>
        <taxon>Sinorhizobium/Ensifer group</taxon>
        <taxon>Sinorhizobium</taxon>
    </lineage>
</organism>
<dbReference type="EMBL" id="LPUX01000061">
    <property type="protein sequence ID" value="OAP38446.1"/>
    <property type="molecule type" value="Genomic_DNA"/>
</dbReference>
<dbReference type="Pfam" id="PF14281">
    <property type="entry name" value="PDDEXK_4"/>
    <property type="match status" value="1"/>
</dbReference>
<proteinExistence type="predicted"/>
<evidence type="ECO:0000313" key="2">
    <source>
        <dbReference type="Proteomes" id="UP000094025"/>
    </source>
</evidence>
<comment type="caution">
    <text evidence="1">The sequence shown here is derived from an EMBL/GenBank/DDBJ whole genome shotgun (WGS) entry which is preliminary data.</text>
</comment>
<name>A0A178XTE6_9HYPH</name>